<dbReference type="RefSeq" id="WP_240626048.1">
    <property type="nucleotide sequence ID" value="NZ_JAWVOH010000005.1"/>
</dbReference>
<sequence>MNRKVIHMVEQWNPLNLERESYKVEAEQVLTTLQQVDDPSDLGKSIQEIYQHSFQQWIPLEKCVEISYKLLAIKFEMKSIL</sequence>
<dbReference type="Proteomes" id="UP001398420">
    <property type="component" value="Unassembled WGS sequence"/>
</dbReference>
<name>A0ABU9LK98_9BACL</name>
<dbReference type="SUPFAM" id="SSF116922">
    <property type="entry name" value="YugE-like"/>
    <property type="match status" value="1"/>
</dbReference>
<proteinExistence type="predicted"/>
<gene>
    <name evidence="1" type="ORF">AAF454_08490</name>
</gene>
<accession>A0ABU9LK98</accession>
<dbReference type="EMBL" id="JBCEWA010000005">
    <property type="protein sequence ID" value="MEL5988445.1"/>
    <property type="molecule type" value="Genomic_DNA"/>
</dbReference>
<evidence type="ECO:0000313" key="1">
    <source>
        <dbReference type="EMBL" id="MEL5988445.1"/>
    </source>
</evidence>
<dbReference type="Pfam" id="PF08958">
    <property type="entry name" value="DUF1871"/>
    <property type="match status" value="1"/>
</dbReference>
<reference evidence="1 2" key="1">
    <citation type="submission" date="2024-04" db="EMBL/GenBank/DDBJ databases">
        <authorList>
            <person name="Wu Y.S."/>
            <person name="Zhang L."/>
        </authorList>
    </citation>
    <scope>NUCLEOTIDE SEQUENCE [LARGE SCALE GENOMIC DNA]</scope>
    <source>
        <strain evidence="1 2">KG-01</strain>
    </source>
</reference>
<dbReference type="InterPro" id="IPR023162">
    <property type="entry name" value="Apc36109-like_dom_sf"/>
</dbReference>
<dbReference type="Gene3D" id="1.10.340.20">
    <property type="entry name" value="Apc36109-like domain"/>
    <property type="match status" value="1"/>
</dbReference>
<keyword evidence="2" id="KW-1185">Reference proteome</keyword>
<dbReference type="InterPro" id="IPR015053">
    <property type="entry name" value="DUF1871"/>
</dbReference>
<organism evidence="1 2">
    <name type="scientific">Kurthia gibsonii</name>
    <dbReference type="NCBI Taxonomy" id="33946"/>
    <lineage>
        <taxon>Bacteria</taxon>
        <taxon>Bacillati</taxon>
        <taxon>Bacillota</taxon>
        <taxon>Bacilli</taxon>
        <taxon>Bacillales</taxon>
        <taxon>Caryophanaceae</taxon>
        <taxon>Kurthia</taxon>
    </lineage>
</organism>
<evidence type="ECO:0000313" key="2">
    <source>
        <dbReference type="Proteomes" id="UP001398420"/>
    </source>
</evidence>
<comment type="caution">
    <text evidence="1">The sequence shown here is derived from an EMBL/GenBank/DDBJ whole genome shotgun (WGS) entry which is preliminary data.</text>
</comment>
<protein>
    <submittedName>
        <fullName evidence="1">DUF1871 family protein</fullName>
    </submittedName>
</protein>